<reference evidence="5" key="2">
    <citation type="submission" date="2015-01" db="EMBL/GenBank/DDBJ databases">
        <title>Evolutionary Origins and Diversification of the Mycorrhizal Mutualists.</title>
        <authorList>
            <consortium name="DOE Joint Genome Institute"/>
            <consortium name="Mycorrhizal Genomics Consortium"/>
            <person name="Kohler A."/>
            <person name="Kuo A."/>
            <person name="Nagy L.G."/>
            <person name="Floudas D."/>
            <person name="Copeland A."/>
            <person name="Barry K.W."/>
            <person name="Cichocki N."/>
            <person name="Veneault-Fourrey C."/>
            <person name="LaButti K."/>
            <person name="Lindquist E.A."/>
            <person name="Lipzen A."/>
            <person name="Lundell T."/>
            <person name="Morin E."/>
            <person name="Murat C."/>
            <person name="Riley R."/>
            <person name="Ohm R."/>
            <person name="Sun H."/>
            <person name="Tunlid A."/>
            <person name="Henrissat B."/>
            <person name="Grigoriev I.V."/>
            <person name="Hibbett D.S."/>
            <person name="Martin F."/>
        </authorList>
    </citation>
    <scope>NUCLEOTIDE SEQUENCE [LARGE SCALE GENOMIC DNA]</scope>
    <source>
        <strain evidence="5">MAFF 305830</strain>
    </source>
</reference>
<dbReference type="InterPro" id="IPR057326">
    <property type="entry name" value="KR_dom"/>
</dbReference>
<dbReference type="Pfam" id="PF00106">
    <property type="entry name" value="adh_short"/>
    <property type="match status" value="1"/>
</dbReference>
<dbReference type="PROSITE" id="PS00061">
    <property type="entry name" value="ADH_SHORT"/>
    <property type="match status" value="1"/>
</dbReference>
<sequence length="261" mass="28087">MKIKDRTFVVSGGSSGLGLATVLELCKCDGYVAVLDIQDMPGAAKRAMGSKARFFKCDLTKEQDVETAVNQTVEWSRETNAKLGGVINCGGVAVAQKVVAGNGVPHSLDLFEFALRINVTGTFDLTRRVLEHLVQAEPEGEDGERGVVILVSSSSAFEGQQGQVAYAASKGAIRSMTLPMARDLGRFGVRVNTIAPSLFVSPMTEKMSAKVKGSLERDLVFPKRFGETGEFAHMVKYLIEATYVNGETYRLSGGARMPGRL</sequence>
<reference evidence="4 5" key="1">
    <citation type="submission" date="2014-04" db="EMBL/GenBank/DDBJ databases">
        <authorList>
            <consortium name="DOE Joint Genome Institute"/>
            <person name="Kuo A."/>
            <person name="Zuccaro A."/>
            <person name="Kohler A."/>
            <person name="Nagy L.G."/>
            <person name="Floudas D."/>
            <person name="Copeland A."/>
            <person name="Barry K.W."/>
            <person name="Cichocki N."/>
            <person name="Veneault-Fourrey C."/>
            <person name="LaButti K."/>
            <person name="Lindquist E.A."/>
            <person name="Lipzen A."/>
            <person name="Lundell T."/>
            <person name="Morin E."/>
            <person name="Murat C."/>
            <person name="Sun H."/>
            <person name="Tunlid A."/>
            <person name="Henrissat B."/>
            <person name="Grigoriev I.V."/>
            <person name="Hibbett D.S."/>
            <person name="Martin F."/>
            <person name="Nordberg H.P."/>
            <person name="Cantor M.N."/>
            <person name="Hua S.X."/>
        </authorList>
    </citation>
    <scope>NUCLEOTIDE SEQUENCE [LARGE SCALE GENOMIC DNA]</scope>
    <source>
        <strain evidence="4 5">MAFF 305830</strain>
    </source>
</reference>
<dbReference type="PANTHER" id="PTHR43658">
    <property type="entry name" value="SHORT-CHAIN DEHYDROGENASE/REDUCTASE"/>
    <property type="match status" value="1"/>
</dbReference>
<evidence type="ECO:0000256" key="1">
    <source>
        <dbReference type="ARBA" id="ARBA00022857"/>
    </source>
</evidence>
<dbReference type="GO" id="GO:0016491">
    <property type="term" value="F:oxidoreductase activity"/>
    <property type="evidence" value="ECO:0007669"/>
    <property type="project" value="UniProtKB-KW"/>
</dbReference>
<dbReference type="InterPro" id="IPR020904">
    <property type="entry name" value="Sc_DH/Rdtase_CS"/>
</dbReference>
<dbReference type="EMBL" id="KN824281">
    <property type="protein sequence ID" value="KIM31976.1"/>
    <property type="molecule type" value="Genomic_DNA"/>
</dbReference>
<dbReference type="InterPro" id="IPR002347">
    <property type="entry name" value="SDR_fam"/>
</dbReference>
<dbReference type="SUPFAM" id="SSF51735">
    <property type="entry name" value="NAD(P)-binding Rossmann-fold domains"/>
    <property type="match status" value="1"/>
</dbReference>
<keyword evidence="1" id="KW-0521">NADP</keyword>
<dbReference type="OrthoDB" id="1274115at2759"/>
<evidence type="ECO:0000313" key="4">
    <source>
        <dbReference type="EMBL" id="KIM31976.1"/>
    </source>
</evidence>
<evidence type="ECO:0000259" key="3">
    <source>
        <dbReference type="SMART" id="SM00822"/>
    </source>
</evidence>
<accession>A0A0C3BKH3</accession>
<evidence type="ECO:0000313" key="5">
    <source>
        <dbReference type="Proteomes" id="UP000054097"/>
    </source>
</evidence>
<dbReference type="SMART" id="SM00822">
    <property type="entry name" value="PKS_KR"/>
    <property type="match status" value="1"/>
</dbReference>
<gene>
    <name evidence="4" type="ORF">M408DRAFT_327355</name>
</gene>
<protein>
    <recommendedName>
        <fullName evidence="3">Ketoreductase domain-containing protein</fullName>
    </recommendedName>
</protein>
<evidence type="ECO:0000256" key="2">
    <source>
        <dbReference type="ARBA" id="ARBA00023002"/>
    </source>
</evidence>
<feature type="domain" description="Ketoreductase" evidence="3">
    <location>
        <begin position="6"/>
        <end position="197"/>
    </location>
</feature>
<dbReference type="Proteomes" id="UP000054097">
    <property type="component" value="Unassembled WGS sequence"/>
</dbReference>
<dbReference type="PRINTS" id="PR00081">
    <property type="entry name" value="GDHRDH"/>
</dbReference>
<dbReference type="AlphaFoldDB" id="A0A0C3BKH3"/>
<dbReference type="HOGENOM" id="CLU_010194_42_0_1"/>
<keyword evidence="2" id="KW-0560">Oxidoreductase</keyword>
<dbReference type="InterPro" id="IPR036291">
    <property type="entry name" value="NAD(P)-bd_dom_sf"/>
</dbReference>
<name>A0A0C3BKH3_SERVB</name>
<proteinExistence type="predicted"/>
<dbReference type="PANTHER" id="PTHR43658:SF8">
    <property type="entry name" value="17-BETA-HYDROXYSTEROID DEHYDROGENASE 14-RELATED"/>
    <property type="match status" value="1"/>
</dbReference>
<dbReference type="STRING" id="933852.A0A0C3BKH3"/>
<keyword evidence="5" id="KW-1185">Reference proteome</keyword>
<dbReference type="Gene3D" id="3.40.50.720">
    <property type="entry name" value="NAD(P)-binding Rossmann-like Domain"/>
    <property type="match status" value="1"/>
</dbReference>
<organism evidence="4 5">
    <name type="scientific">Serendipita vermifera MAFF 305830</name>
    <dbReference type="NCBI Taxonomy" id="933852"/>
    <lineage>
        <taxon>Eukaryota</taxon>
        <taxon>Fungi</taxon>
        <taxon>Dikarya</taxon>
        <taxon>Basidiomycota</taxon>
        <taxon>Agaricomycotina</taxon>
        <taxon>Agaricomycetes</taxon>
        <taxon>Sebacinales</taxon>
        <taxon>Serendipitaceae</taxon>
        <taxon>Serendipita</taxon>
    </lineage>
</organism>